<dbReference type="InterPro" id="IPR006450">
    <property type="entry name" value="Phage_HK97_gp6-like"/>
</dbReference>
<dbReference type="Proteomes" id="UP001200247">
    <property type="component" value="Unassembled WGS sequence"/>
</dbReference>
<evidence type="ECO:0000313" key="1">
    <source>
        <dbReference type="EMBL" id="MCG9027259.1"/>
    </source>
</evidence>
<dbReference type="AlphaFoldDB" id="A0ABD4SWU3"/>
<name>A0ABD4SWU3_9NEIS</name>
<reference evidence="1 2" key="1">
    <citation type="submission" date="2021-10" db="EMBL/GenBank/DDBJ databases">
        <title>Whole-genome sequencing analysis of Laribacter hongkongensis: virulence gene profiles, carbohydrate-active enzyme prediction, and antimicrobial resistance characterization.</title>
        <authorList>
            <person name="Yuan P."/>
            <person name="Zhan Y."/>
            <person name="Chen D."/>
        </authorList>
    </citation>
    <scope>NUCLEOTIDE SEQUENCE [LARGE SCALE GENOMIC DNA]</scope>
    <source>
        <strain evidence="1 2">W67</strain>
    </source>
</reference>
<sequence length="99" mass="11130">MAEPVTLEEARLHLRVDHTDEDALIGSLIIAARELAEHETGRVFSTDWPAGDVPASIRQWMLLTIGTLYANRETLVQGQQTELPRSVCDGLLDPWRTYT</sequence>
<comment type="caution">
    <text evidence="1">The sequence shown here is derived from an EMBL/GenBank/DDBJ whole genome shotgun (WGS) entry which is preliminary data.</text>
</comment>
<dbReference type="Gene3D" id="1.10.3230.30">
    <property type="entry name" value="Phage gp6-like head-tail connector protein"/>
    <property type="match status" value="1"/>
</dbReference>
<dbReference type="EMBL" id="JAJAXM010000045">
    <property type="protein sequence ID" value="MCG9027259.1"/>
    <property type="molecule type" value="Genomic_DNA"/>
</dbReference>
<dbReference type="Pfam" id="PF05135">
    <property type="entry name" value="Phage_connect_1"/>
    <property type="match status" value="1"/>
</dbReference>
<gene>
    <name evidence="1" type="ORF">LH440_15415</name>
</gene>
<proteinExistence type="predicted"/>
<dbReference type="InterPro" id="IPR021146">
    <property type="entry name" value="Phage_gp6-like_head-tail"/>
</dbReference>
<protein>
    <submittedName>
        <fullName evidence="1">Head-tail connector protein</fullName>
    </submittedName>
</protein>
<organism evidence="1 2">
    <name type="scientific">Laribacter hongkongensis</name>
    <dbReference type="NCBI Taxonomy" id="168471"/>
    <lineage>
        <taxon>Bacteria</taxon>
        <taxon>Pseudomonadati</taxon>
        <taxon>Pseudomonadota</taxon>
        <taxon>Betaproteobacteria</taxon>
        <taxon>Neisseriales</taxon>
        <taxon>Aquaspirillaceae</taxon>
        <taxon>Laribacter</taxon>
    </lineage>
</organism>
<dbReference type="NCBIfam" id="TIGR01560">
    <property type="entry name" value="put_DNA_pack"/>
    <property type="match status" value="1"/>
</dbReference>
<accession>A0ABD4SWU3</accession>
<dbReference type="RefSeq" id="WP_012697241.1">
    <property type="nucleotide sequence ID" value="NZ_JAJAXM010000045.1"/>
</dbReference>
<evidence type="ECO:0000313" key="2">
    <source>
        <dbReference type="Proteomes" id="UP001200247"/>
    </source>
</evidence>
<dbReference type="CDD" id="cd08054">
    <property type="entry name" value="gp6"/>
    <property type="match status" value="1"/>
</dbReference>